<gene>
    <name evidence="9" type="ORF">GCM10025781_03640</name>
</gene>
<evidence type="ECO:0000256" key="5">
    <source>
        <dbReference type="ARBA" id="ARBA00022989"/>
    </source>
</evidence>
<dbReference type="InterPro" id="IPR000390">
    <property type="entry name" value="Small_drug/metabolite_transptr"/>
</dbReference>
<dbReference type="SUPFAM" id="SSF103481">
    <property type="entry name" value="Multidrug resistance efflux transporter EmrE"/>
    <property type="match status" value="1"/>
</dbReference>
<dbReference type="InterPro" id="IPR037185">
    <property type="entry name" value="EmrE-like"/>
</dbReference>
<evidence type="ECO:0000256" key="3">
    <source>
        <dbReference type="ARBA" id="ARBA00022475"/>
    </source>
</evidence>
<evidence type="ECO:0000313" key="10">
    <source>
        <dbReference type="Proteomes" id="UP001501446"/>
    </source>
</evidence>
<evidence type="ECO:0000313" key="9">
    <source>
        <dbReference type="EMBL" id="GAA4690083.1"/>
    </source>
</evidence>
<dbReference type="PANTHER" id="PTHR30561">
    <property type="entry name" value="SMR FAMILY PROTON-DEPENDENT DRUG EFFLUX TRANSPORTER SUGE"/>
    <property type="match status" value="1"/>
</dbReference>
<comment type="similarity">
    <text evidence="7">Belongs to the drug/metabolite transporter (DMT) superfamily. Small multidrug resistance (SMR) (TC 2.A.7.1) family.</text>
</comment>
<dbReference type="Gene3D" id="1.10.3730.20">
    <property type="match status" value="1"/>
</dbReference>
<organism evidence="9 10">
    <name type="scientific">Kocuria gwangalliensis</name>
    <dbReference type="NCBI Taxonomy" id="501592"/>
    <lineage>
        <taxon>Bacteria</taxon>
        <taxon>Bacillati</taxon>
        <taxon>Actinomycetota</taxon>
        <taxon>Actinomycetes</taxon>
        <taxon>Micrococcales</taxon>
        <taxon>Micrococcaceae</taxon>
        <taxon>Kocuria</taxon>
    </lineage>
</organism>
<evidence type="ECO:0000256" key="7">
    <source>
        <dbReference type="RuleBase" id="RU003942"/>
    </source>
</evidence>
<reference evidence="10" key="1">
    <citation type="journal article" date="2019" name="Int. J. Syst. Evol. Microbiol.">
        <title>The Global Catalogue of Microorganisms (GCM) 10K type strain sequencing project: providing services to taxonomists for standard genome sequencing and annotation.</title>
        <authorList>
            <consortium name="The Broad Institute Genomics Platform"/>
            <consortium name="The Broad Institute Genome Sequencing Center for Infectious Disease"/>
            <person name="Wu L."/>
            <person name="Ma J."/>
        </authorList>
    </citation>
    <scope>NUCLEOTIDE SEQUENCE [LARGE SCALE GENOMIC DNA]</scope>
    <source>
        <strain evidence="10">JCM 18958</strain>
    </source>
</reference>
<dbReference type="EMBL" id="BAABLN010000002">
    <property type="protein sequence ID" value="GAA4690083.1"/>
    <property type="molecule type" value="Genomic_DNA"/>
</dbReference>
<comment type="subcellular location">
    <subcellularLocation>
        <location evidence="1 7">Cell membrane</location>
        <topology evidence="1 7">Multi-pass membrane protein</topology>
    </subcellularLocation>
</comment>
<sequence length="123" mass="12291">MPWIVLLISAVFEAVWATALGESNGLSELTPTIVFFAGLAVSMAGLGWAAKHIPIGTAYAVWTGVGAALTVIYAMATGTESVSAGKIIFLSGIIAAVVGLKLAPSKPVDALDSAGGAGSSTTR</sequence>
<keyword evidence="4 7" id="KW-0812">Transmembrane</keyword>
<feature type="transmembrane region" description="Helical" evidence="8">
    <location>
        <begin position="57"/>
        <end position="76"/>
    </location>
</feature>
<comment type="caution">
    <text evidence="9">The sequence shown here is derived from an EMBL/GenBank/DDBJ whole genome shotgun (WGS) entry which is preliminary data.</text>
</comment>
<dbReference type="InterPro" id="IPR045324">
    <property type="entry name" value="Small_multidrug_res"/>
</dbReference>
<evidence type="ECO:0000256" key="2">
    <source>
        <dbReference type="ARBA" id="ARBA00022448"/>
    </source>
</evidence>
<feature type="transmembrane region" description="Helical" evidence="8">
    <location>
        <begin position="33"/>
        <end position="50"/>
    </location>
</feature>
<evidence type="ECO:0000256" key="1">
    <source>
        <dbReference type="ARBA" id="ARBA00004651"/>
    </source>
</evidence>
<proteinExistence type="inferred from homology"/>
<accession>A0ABP8WHR0</accession>
<dbReference type="Pfam" id="PF00893">
    <property type="entry name" value="Multi_Drug_Res"/>
    <property type="match status" value="1"/>
</dbReference>
<keyword evidence="6 8" id="KW-0472">Membrane</keyword>
<dbReference type="RefSeq" id="WP_303381631.1">
    <property type="nucleotide sequence ID" value="NZ_BAABLN010000002.1"/>
</dbReference>
<dbReference type="PANTHER" id="PTHR30561:SF0">
    <property type="entry name" value="GUANIDINIUM EXPORTER"/>
    <property type="match status" value="1"/>
</dbReference>
<evidence type="ECO:0000256" key="4">
    <source>
        <dbReference type="ARBA" id="ARBA00022692"/>
    </source>
</evidence>
<name>A0ABP8WHR0_9MICC</name>
<protein>
    <submittedName>
        <fullName evidence="9">Multidrug efflux SMR transporter</fullName>
    </submittedName>
</protein>
<keyword evidence="5 8" id="KW-1133">Transmembrane helix</keyword>
<evidence type="ECO:0000256" key="8">
    <source>
        <dbReference type="SAM" id="Phobius"/>
    </source>
</evidence>
<evidence type="ECO:0000256" key="6">
    <source>
        <dbReference type="ARBA" id="ARBA00023136"/>
    </source>
</evidence>
<keyword evidence="10" id="KW-1185">Reference proteome</keyword>
<dbReference type="Proteomes" id="UP001501446">
    <property type="component" value="Unassembled WGS sequence"/>
</dbReference>
<feature type="transmembrane region" description="Helical" evidence="8">
    <location>
        <begin position="82"/>
        <end position="103"/>
    </location>
</feature>
<keyword evidence="3" id="KW-1003">Cell membrane</keyword>
<keyword evidence="2" id="KW-0813">Transport</keyword>